<evidence type="ECO:0000256" key="1">
    <source>
        <dbReference type="ARBA" id="ARBA00022729"/>
    </source>
</evidence>
<dbReference type="PANTHER" id="PTHR38105">
    <property type="entry name" value="OUTER MEMBRANE PROTEIN-RELATED-RELATED"/>
    <property type="match status" value="1"/>
</dbReference>
<dbReference type="PANTHER" id="PTHR38105:SF5">
    <property type="entry name" value="OUTER MEMBRANE PROTEIN"/>
    <property type="match status" value="1"/>
</dbReference>
<dbReference type="Gene3D" id="2.40.160.40">
    <property type="entry name" value="monomeric porin ompg"/>
    <property type="match status" value="1"/>
</dbReference>
<keyword evidence="4" id="KW-1185">Reference proteome</keyword>
<name>A0ABN8DKU5_9VIBR</name>
<accession>A0ABN8DKU5</accession>
<sequence>MLNIQKTTIASLMLLVASSVSAASLDFRQEYKHDTEDYSSRVKVGAGVGNHFFGVEAMQKGKPFSEWESKGNEFEYGYKYKLTNKWTLIPSLPVTFFDGSASYKPQLRAQYKFDSGLVTKIRYRHQFREFSDDRDMETLSYITANLNYNINGFQLGLEANYTKGHDDQVFFDKGDTNWDAGIWIGYKKADWNWRPYVQFTDVSVSSQSNERQLRSRIGITYSF</sequence>
<proteinExistence type="predicted"/>
<dbReference type="EMBL" id="CAKLCM010000003">
    <property type="protein sequence ID" value="CAH0528861.1"/>
    <property type="molecule type" value="Genomic_DNA"/>
</dbReference>
<dbReference type="SUPFAM" id="SSF56935">
    <property type="entry name" value="Porins"/>
    <property type="match status" value="1"/>
</dbReference>
<organism evidence="3 4">
    <name type="scientific">Vibrio hippocampi</name>
    <dbReference type="NCBI Taxonomy" id="654686"/>
    <lineage>
        <taxon>Bacteria</taxon>
        <taxon>Pseudomonadati</taxon>
        <taxon>Pseudomonadota</taxon>
        <taxon>Gammaproteobacteria</taxon>
        <taxon>Vibrionales</taxon>
        <taxon>Vibrionaceae</taxon>
        <taxon>Vibrio</taxon>
    </lineage>
</organism>
<protein>
    <submittedName>
        <fullName evidence="3">Oligogalacturonate-specific porin KdgM</fullName>
    </submittedName>
</protein>
<evidence type="ECO:0000256" key="2">
    <source>
        <dbReference type="SAM" id="SignalP"/>
    </source>
</evidence>
<dbReference type="InterPro" id="IPR053713">
    <property type="entry name" value="Bact_OM_Channel_sf"/>
</dbReference>
<reference evidence="3" key="1">
    <citation type="submission" date="2021-12" db="EMBL/GenBank/DDBJ databases">
        <authorList>
            <person name="Rodrigo-Torres L."/>
            <person name="Arahal R. D."/>
            <person name="Lucena T."/>
        </authorList>
    </citation>
    <scope>NUCLEOTIDE SEQUENCE</scope>
    <source>
        <strain evidence="3">CECT 8226</strain>
    </source>
</reference>
<evidence type="ECO:0000313" key="3">
    <source>
        <dbReference type="EMBL" id="CAH0528861.1"/>
    </source>
</evidence>
<feature type="chain" id="PRO_5047238657" evidence="2">
    <location>
        <begin position="23"/>
        <end position="223"/>
    </location>
</feature>
<dbReference type="Proteomes" id="UP000838160">
    <property type="component" value="Unassembled WGS sequence"/>
</dbReference>
<feature type="signal peptide" evidence="2">
    <location>
        <begin position="1"/>
        <end position="22"/>
    </location>
</feature>
<keyword evidence="1 2" id="KW-0732">Signal</keyword>
<comment type="caution">
    <text evidence="3">The sequence shown here is derived from an EMBL/GenBank/DDBJ whole genome shotgun (WGS) entry which is preliminary data.</text>
</comment>
<dbReference type="RefSeq" id="WP_237485756.1">
    <property type="nucleotide sequence ID" value="NZ_CAKLCM010000003.1"/>
</dbReference>
<dbReference type="InterPro" id="IPR009331">
    <property type="entry name" value="Oligogalacturonate-sp_porin"/>
</dbReference>
<dbReference type="Pfam" id="PF06178">
    <property type="entry name" value="KdgM"/>
    <property type="match status" value="1"/>
</dbReference>
<evidence type="ECO:0000313" key="4">
    <source>
        <dbReference type="Proteomes" id="UP000838160"/>
    </source>
</evidence>
<gene>
    <name evidence="3" type="primary">kdgM_5</name>
    <name evidence="3" type="ORF">VHP8226_02889</name>
</gene>